<protein>
    <submittedName>
        <fullName evidence="2">Extracellular solute-binding protein</fullName>
    </submittedName>
</protein>
<dbReference type="EMBL" id="CP035807">
    <property type="protein sequence ID" value="QEN04412.1"/>
    <property type="molecule type" value="Genomic_DNA"/>
</dbReference>
<evidence type="ECO:0000256" key="1">
    <source>
        <dbReference type="SAM" id="SignalP"/>
    </source>
</evidence>
<keyword evidence="3" id="KW-1185">Reference proteome</keyword>
<dbReference type="AlphaFoldDB" id="A0A5C1QDY8"/>
<dbReference type="Proteomes" id="UP000323824">
    <property type="component" value="Chromosome"/>
</dbReference>
<dbReference type="RefSeq" id="WP_149567659.1">
    <property type="nucleotide sequence ID" value="NZ_CP035807.1"/>
</dbReference>
<feature type="signal peptide" evidence="1">
    <location>
        <begin position="1"/>
        <end position="23"/>
    </location>
</feature>
<dbReference type="SUPFAM" id="SSF53850">
    <property type="entry name" value="Periplasmic binding protein-like II"/>
    <property type="match status" value="1"/>
</dbReference>
<evidence type="ECO:0000313" key="3">
    <source>
        <dbReference type="Proteomes" id="UP000323824"/>
    </source>
</evidence>
<dbReference type="PANTHER" id="PTHR43649:SF12">
    <property type="entry name" value="DIACETYLCHITOBIOSE BINDING PROTEIN DASA"/>
    <property type="match status" value="1"/>
</dbReference>
<reference evidence="2 3" key="1">
    <citation type="submission" date="2019-02" db="EMBL/GenBank/DDBJ databases">
        <authorList>
            <person name="Fomenkov A."/>
            <person name="Dubinina G."/>
            <person name="Grabovich M."/>
            <person name="Vincze T."/>
            <person name="Roberts R.J."/>
        </authorList>
    </citation>
    <scope>NUCLEOTIDE SEQUENCE [LARGE SCALE GENOMIC DNA]</scope>
    <source>
        <strain evidence="2 3">P</strain>
    </source>
</reference>
<accession>A0A5C1QDY8</accession>
<dbReference type="Gene3D" id="3.40.190.10">
    <property type="entry name" value="Periplasmic binding protein-like II"/>
    <property type="match status" value="2"/>
</dbReference>
<reference evidence="2 3" key="2">
    <citation type="submission" date="2019-09" db="EMBL/GenBank/DDBJ databases">
        <title>Complete Genome Sequence and Methylome Analysis of free living Spirochaetas.</title>
        <authorList>
            <person name="Leshcheva N."/>
            <person name="Mikheeva N."/>
        </authorList>
    </citation>
    <scope>NUCLEOTIDE SEQUENCE [LARGE SCALE GENOMIC DNA]</scope>
    <source>
        <strain evidence="2 3">P</strain>
    </source>
</reference>
<feature type="chain" id="PRO_5023014464" evidence="1">
    <location>
        <begin position="24"/>
        <end position="543"/>
    </location>
</feature>
<dbReference type="InterPro" id="IPR050490">
    <property type="entry name" value="Bact_solute-bd_prot1"/>
</dbReference>
<gene>
    <name evidence="2" type="ORF">EW093_06775</name>
</gene>
<name>A0A5C1QDY8_9SPIO</name>
<dbReference type="PANTHER" id="PTHR43649">
    <property type="entry name" value="ARABINOSE-BINDING PROTEIN-RELATED"/>
    <property type="match status" value="1"/>
</dbReference>
<sequence length="543" mass="62401">MKQLFLRLTSVLMFLMLATSMFANGNGEKSSTAATNLTADQAGWQVDTSPITFDWYLHFSWFPNQWGDDPTSRYITEKTGVDINFVVPAGSEAEKLNTLIAGDQLPDIITLGWWEAQITDMIDGEMVYPLDELAEKYDPYFFKVANPARLGWYTKEDGHIYGYPNASYTPSDYDKFEIPSNSVFIVRKDMYEALGSPSMRTPEGFLDTLKRAKEMFPEVNGNPLIPFAGEPFNEQGNNSFEKYLQNFLNIPQQIDGKLYDRTSHPEYKRWLKTFREANEMGLLSPDIFIDQRPQIEEKQEQGRYFSMLYQHTDMANQQMSLYQRDPNSIYIAVDGPANAKMDDPVLEGGGISGWTVTLISKNCEDPARAIRFLSYWMSEEGQHDFTLGAPGQWETVDGQDQLTKEAMDLMINDRSAYDKEYGGQQTYWMLMDNPMFEGKKWAPQPVTPMKELINWTKPYTASFAQFSNLTIPGYEPESVIGTKQQTMEGKYIPLLIIAESDKEFEDIWAEWQQKKEDINLQAMYDYQQPMYEANCEKLGVPVK</sequence>
<proteinExistence type="predicted"/>
<keyword evidence="1" id="KW-0732">Signal</keyword>
<dbReference type="KEGG" id="sper:EW093_06775"/>
<evidence type="ECO:0000313" key="2">
    <source>
        <dbReference type="EMBL" id="QEN04412.1"/>
    </source>
</evidence>
<dbReference type="OrthoDB" id="353914at2"/>
<organism evidence="2 3">
    <name type="scientific">Thiospirochaeta perfilievii</name>
    <dbReference type="NCBI Taxonomy" id="252967"/>
    <lineage>
        <taxon>Bacteria</taxon>
        <taxon>Pseudomonadati</taxon>
        <taxon>Spirochaetota</taxon>
        <taxon>Spirochaetia</taxon>
        <taxon>Spirochaetales</taxon>
        <taxon>Spirochaetaceae</taxon>
        <taxon>Thiospirochaeta</taxon>
    </lineage>
</organism>